<feature type="compositionally biased region" description="Low complexity" evidence="1">
    <location>
        <begin position="24"/>
        <end position="51"/>
    </location>
</feature>
<evidence type="ECO:0000313" key="3">
    <source>
        <dbReference type="Proteomes" id="UP000464620"/>
    </source>
</evidence>
<dbReference type="EMBL" id="CP031001">
    <property type="protein sequence ID" value="QHN77051.1"/>
    <property type="molecule type" value="Genomic_DNA"/>
</dbReference>
<proteinExistence type="predicted"/>
<sequence length="208" mass="24004">MDLTVYVRNFGHHLRLSEHANEDQQAQQEQSHQQEQPAQQQHPPRQNQQPYTYPPYPYLPHPEAYAYPLCTQSYSQPFTQPVISHPPYSQEYAQPFTQPTIQLYTQPSTMHEKYIPTQAPHYSLTQILGTSTHDEEQYRNIIDWVQGPESSQWVNNLFSTQDPVQVPVPQEGSGQLSLDASRLPRSFSEHSMPRSSVDYAIILESNLA</sequence>
<accession>A0A6B9V8Q1</accession>
<dbReference type="AlphaFoldDB" id="A0A6B9V8Q1"/>
<dbReference type="Proteomes" id="UP000464620">
    <property type="component" value="Chromosome B09"/>
</dbReference>
<evidence type="ECO:0000313" key="2">
    <source>
        <dbReference type="EMBL" id="QHN77051.1"/>
    </source>
</evidence>
<gene>
    <name evidence="2" type="ORF">DS421_19g649310</name>
</gene>
<name>A0A6B9V8Q1_ARAHY</name>
<protein>
    <submittedName>
        <fullName evidence="2">Uncharacterized protein</fullName>
    </submittedName>
</protein>
<organism evidence="2 3">
    <name type="scientific">Arachis hypogaea</name>
    <name type="common">Peanut</name>
    <dbReference type="NCBI Taxonomy" id="3818"/>
    <lineage>
        <taxon>Eukaryota</taxon>
        <taxon>Viridiplantae</taxon>
        <taxon>Streptophyta</taxon>
        <taxon>Embryophyta</taxon>
        <taxon>Tracheophyta</taxon>
        <taxon>Spermatophyta</taxon>
        <taxon>Magnoliopsida</taxon>
        <taxon>eudicotyledons</taxon>
        <taxon>Gunneridae</taxon>
        <taxon>Pentapetalae</taxon>
        <taxon>rosids</taxon>
        <taxon>fabids</taxon>
        <taxon>Fabales</taxon>
        <taxon>Fabaceae</taxon>
        <taxon>Papilionoideae</taxon>
        <taxon>50 kb inversion clade</taxon>
        <taxon>dalbergioids sensu lato</taxon>
        <taxon>Dalbergieae</taxon>
        <taxon>Pterocarpus clade</taxon>
        <taxon>Arachis</taxon>
    </lineage>
</organism>
<feature type="region of interest" description="Disordered" evidence="1">
    <location>
        <begin position="19"/>
        <end position="57"/>
    </location>
</feature>
<evidence type="ECO:0000256" key="1">
    <source>
        <dbReference type="SAM" id="MobiDB-lite"/>
    </source>
</evidence>
<reference evidence="2 3" key="1">
    <citation type="submission" date="2020-01" db="EMBL/GenBank/DDBJ databases">
        <title>Genome sequence of Arachis hypogaea, cultivar Shitouqi.</title>
        <authorList>
            <person name="Zhuang W."/>
            <person name="Chen H."/>
            <person name="Varshney R."/>
            <person name="Wang D."/>
            <person name="Ming R."/>
        </authorList>
    </citation>
    <scope>NUCLEOTIDE SEQUENCE [LARGE SCALE GENOMIC DNA]</scope>
    <source>
        <tissue evidence="2">Young leaf</tissue>
    </source>
</reference>